<dbReference type="PANTHER" id="PTHR37313">
    <property type="entry name" value="UPF0749 PROTEIN RV1825"/>
    <property type="match status" value="1"/>
</dbReference>
<evidence type="ECO:0000313" key="4">
    <source>
        <dbReference type="EMBL" id="MFC3687482.1"/>
    </source>
</evidence>
<dbReference type="Proteomes" id="UP001595685">
    <property type="component" value="Unassembled WGS sequence"/>
</dbReference>
<dbReference type="InterPro" id="IPR010273">
    <property type="entry name" value="DUF881"/>
</dbReference>
<keyword evidence="3" id="KW-0812">Transmembrane</keyword>
<dbReference type="Gene3D" id="3.30.70.1880">
    <property type="entry name" value="Protein of unknown function DUF881"/>
    <property type="match status" value="1"/>
</dbReference>
<name>A0ABV7WDD7_9MICO</name>
<evidence type="ECO:0000256" key="1">
    <source>
        <dbReference type="ARBA" id="ARBA00009108"/>
    </source>
</evidence>
<dbReference type="PANTHER" id="PTHR37313:SF1">
    <property type="entry name" value="UPF0749 PROTEIN RV1823"/>
    <property type="match status" value="1"/>
</dbReference>
<keyword evidence="5" id="KW-1185">Reference proteome</keyword>
<feature type="compositionally biased region" description="Gly residues" evidence="2">
    <location>
        <begin position="42"/>
        <end position="51"/>
    </location>
</feature>
<sequence length="314" mass="31694">MARPAFSSDALLTDIMQRPLDPGYAAAARRRAAARGRHSAGGPDGGDGPDGAVGPDGPVGRARAARPGWSAAVVVAGLVLGLVTGAGVAALRAGPLQAQDRAVLEAEVERRTAVADRLAADNTELRALIEVEQAAAIGAGADSLLAATEELGLLTGAVEATGEGVVVVLDDAPVDEVAGAGAVSDEGRVQDLDIQTVVNGLWAAGAEGVSVNGQRLTSLSTIRSAGDAVVVDLRQLARPYTITAVGDAELLLEEARTGSAGRWAAFLRDSYGVQVSAEAADDLVLPAASRLSLRHATGATQEPVVGPQGEDVLE</sequence>
<keyword evidence="3" id="KW-1133">Transmembrane helix</keyword>
<proteinExistence type="inferred from homology"/>
<keyword evidence="3" id="KW-0472">Membrane</keyword>
<evidence type="ECO:0000256" key="3">
    <source>
        <dbReference type="SAM" id="Phobius"/>
    </source>
</evidence>
<evidence type="ECO:0000256" key="2">
    <source>
        <dbReference type="SAM" id="MobiDB-lite"/>
    </source>
</evidence>
<evidence type="ECO:0000313" key="5">
    <source>
        <dbReference type="Proteomes" id="UP001595685"/>
    </source>
</evidence>
<gene>
    <name evidence="4" type="ORF">ACFOLH_03920</name>
</gene>
<organism evidence="4 5">
    <name type="scientific">Aquipuribacter hungaricus</name>
    <dbReference type="NCBI Taxonomy" id="545624"/>
    <lineage>
        <taxon>Bacteria</taxon>
        <taxon>Bacillati</taxon>
        <taxon>Actinomycetota</taxon>
        <taxon>Actinomycetes</taxon>
        <taxon>Micrococcales</taxon>
        <taxon>Intrasporangiaceae</taxon>
        <taxon>Aquipuribacter</taxon>
    </lineage>
</organism>
<feature type="transmembrane region" description="Helical" evidence="3">
    <location>
        <begin position="69"/>
        <end position="91"/>
    </location>
</feature>
<accession>A0ABV7WDD7</accession>
<protein>
    <submittedName>
        <fullName evidence="4">DUF881 domain-containing protein</fullName>
    </submittedName>
</protein>
<comment type="caution">
    <text evidence="4">The sequence shown here is derived from an EMBL/GenBank/DDBJ whole genome shotgun (WGS) entry which is preliminary data.</text>
</comment>
<feature type="compositionally biased region" description="Basic residues" evidence="2">
    <location>
        <begin position="28"/>
        <end position="38"/>
    </location>
</feature>
<feature type="region of interest" description="Disordered" evidence="2">
    <location>
        <begin position="26"/>
        <end position="61"/>
    </location>
</feature>
<reference evidence="5" key="1">
    <citation type="journal article" date="2019" name="Int. J. Syst. Evol. Microbiol.">
        <title>The Global Catalogue of Microorganisms (GCM) 10K type strain sequencing project: providing services to taxonomists for standard genome sequencing and annotation.</title>
        <authorList>
            <consortium name="The Broad Institute Genomics Platform"/>
            <consortium name="The Broad Institute Genome Sequencing Center for Infectious Disease"/>
            <person name="Wu L."/>
            <person name="Ma J."/>
        </authorList>
    </citation>
    <scope>NUCLEOTIDE SEQUENCE [LARGE SCALE GENOMIC DNA]</scope>
    <source>
        <strain evidence="5">NCAIM B.02333</strain>
    </source>
</reference>
<dbReference type="EMBL" id="JBHRWW010000002">
    <property type="protein sequence ID" value="MFC3687482.1"/>
    <property type="molecule type" value="Genomic_DNA"/>
</dbReference>
<comment type="similarity">
    <text evidence="1">Belongs to the UPF0749 family.</text>
</comment>
<dbReference type="RefSeq" id="WP_376985369.1">
    <property type="nucleotide sequence ID" value="NZ_JBHRWW010000002.1"/>
</dbReference>
<dbReference type="Pfam" id="PF05949">
    <property type="entry name" value="DUF881"/>
    <property type="match status" value="1"/>
</dbReference>